<evidence type="ECO:0000313" key="3">
    <source>
        <dbReference type="Proteomes" id="UP000295573"/>
    </source>
</evidence>
<accession>A0A4R2IK51</accession>
<proteinExistence type="predicted"/>
<dbReference type="Proteomes" id="UP000295573">
    <property type="component" value="Unassembled WGS sequence"/>
</dbReference>
<name>A0A4R2IK51_9ACTN</name>
<sequence length="115" mass="13126">MHGVEFRPHSRLALVPDLVVFRCDDIGVQWLEGPLLLAVEILSPATRTVDQVFKRKLYETAGVASYWMFDPDEVRLTALELEEGRYVERAVVSEDEVFEAEIPFPVKVVPAELIR</sequence>
<dbReference type="GO" id="GO:0004519">
    <property type="term" value="F:endonuclease activity"/>
    <property type="evidence" value="ECO:0007669"/>
    <property type="project" value="UniProtKB-KW"/>
</dbReference>
<reference evidence="2 3" key="1">
    <citation type="journal article" date="2015" name="Stand. Genomic Sci.">
        <title>Genomic Encyclopedia of Bacterial and Archaeal Type Strains, Phase III: the genomes of soil and plant-associated and newly described type strains.</title>
        <authorList>
            <person name="Whitman W.B."/>
            <person name="Woyke T."/>
            <person name="Klenk H.P."/>
            <person name="Zhou Y."/>
            <person name="Lilburn T.G."/>
            <person name="Beck B.J."/>
            <person name="De Vos P."/>
            <person name="Vandamme P."/>
            <person name="Eisen J.A."/>
            <person name="Garrity G."/>
            <person name="Hugenholtz P."/>
            <person name="Kyrpides N.C."/>
        </authorList>
    </citation>
    <scope>NUCLEOTIDE SEQUENCE [LARGE SCALE GENOMIC DNA]</scope>
    <source>
        <strain evidence="2 3">VKM Ac-2541</strain>
    </source>
</reference>
<keyword evidence="2" id="KW-0540">Nuclease</keyword>
<keyword evidence="3" id="KW-1185">Reference proteome</keyword>
<gene>
    <name evidence="2" type="ORF">EV646_10893</name>
</gene>
<dbReference type="InterPro" id="IPR012296">
    <property type="entry name" value="Nuclease_put_TT1808"/>
</dbReference>
<dbReference type="SUPFAM" id="SSF52980">
    <property type="entry name" value="Restriction endonuclease-like"/>
    <property type="match status" value="1"/>
</dbReference>
<organism evidence="2 3">
    <name type="scientific">Kribbella antiqua</name>
    <dbReference type="NCBI Taxonomy" id="2512217"/>
    <lineage>
        <taxon>Bacteria</taxon>
        <taxon>Bacillati</taxon>
        <taxon>Actinomycetota</taxon>
        <taxon>Actinomycetes</taxon>
        <taxon>Propionibacteriales</taxon>
        <taxon>Kribbellaceae</taxon>
        <taxon>Kribbella</taxon>
    </lineage>
</organism>
<evidence type="ECO:0000313" key="2">
    <source>
        <dbReference type="EMBL" id="TCO45471.1"/>
    </source>
</evidence>
<comment type="caution">
    <text evidence="2">The sequence shown here is derived from an EMBL/GenBank/DDBJ whole genome shotgun (WGS) entry which is preliminary data.</text>
</comment>
<evidence type="ECO:0000259" key="1">
    <source>
        <dbReference type="Pfam" id="PF05685"/>
    </source>
</evidence>
<protein>
    <submittedName>
        <fullName evidence="2">Putative restriction endonuclease</fullName>
    </submittedName>
</protein>
<dbReference type="Pfam" id="PF05685">
    <property type="entry name" value="Uma2"/>
    <property type="match status" value="1"/>
</dbReference>
<dbReference type="PANTHER" id="PTHR33352:SF3">
    <property type="entry name" value="SLR1612 PROTEIN"/>
    <property type="match status" value="1"/>
</dbReference>
<dbReference type="Gene3D" id="3.90.1570.10">
    <property type="entry name" value="tt1808, chain A"/>
    <property type="match status" value="1"/>
</dbReference>
<dbReference type="PANTHER" id="PTHR33352">
    <property type="entry name" value="SLR1095 PROTEIN"/>
    <property type="match status" value="1"/>
</dbReference>
<feature type="domain" description="Putative restriction endonuclease" evidence="1">
    <location>
        <begin position="9"/>
        <end position="105"/>
    </location>
</feature>
<keyword evidence="2" id="KW-0378">Hydrolase</keyword>
<dbReference type="AlphaFoldDB" id="A0A4R2IK51"/>
<dbReference type="CDD" id="cd06260">
    <property type="entry name" value="DUF820-like"/>
    <property type="match status" value="1"/>
</dbReference>
<dbReference type="EMBL" id="SLWR01000008">
    <property type="protein sequence ID" value="TCO45471.1"/>
    <property type="molecule type" value="Genomic_DNA"/>
</dbReference>
<dbReference type="InterPro" id="IPR011335">
    <property type="entry name" value="Restrct_endonuc-II-like"/>
</dbReference>
<dbReference type="InterPro" id="IPR008538">
    <property type="entry name" value="Uma2"/>
</dbReference>
<keyword evidence="2" id="KW-0255">Endonuclease</keyword>